<dbReference type="PRINTS" id="PR01270">
    <property type="entry name" value="HDASUPER"/>
</dbReference>
<dbReference type="AlphaFoldDB" id="A0A517Z913"/>
<sequence length="310" mass="33157">MQAFYTDHFELPLPEGHRFPMSKYRLLRERIASRNEDGSIRLQVPDPADPDALRLAHDADYVASVFDGTLGAVEQRRIGFPWSPGMVERSRRSVGATIAAARCALEEGASVNLAGGTHHAGPARGQGYCVFNDVAVAAHLLLAEGQIGRAAVVDCDVHQGNGTAEIFAEDERVFTFSIHGAKNFPARKHPGDLDVVLPTGTGDGEYLDALDSALLQVFEAGPFDLVFYVSGADPFEADTLGHLSLSKAGLAQRDERVFGMCLAHDVPVAVGMAGGYAPDVADIVDIHEETVRQAARATVRNRSGVPGRGD</sequence>
<dbReference type="RefSeq" id="WP_145370197.1">
    <property type="nucleotide sequence ID" value="NZ_CP036275.1"/>
</dbReference>
<evidence type="ECO:0000256" key="1">
    <source>
        <dbReference type="ARBA" id="ARBA00005947"/>
    </source>
</evidence>
<dbReference type="InterPro" id="IPR037138">
    <property type="entry name" value="His_deacetylse_dom_sf"/>
</dbReference>
<keyword evidence="5" id="KW-1185">Reference proteome</keyword>
<name>A0A517Z913_9PLAN</name>
<dbReference type="PANTHER" id="PTHR10625">
    <property type="entry name" value="HISTONE DEACETYLASE HDAC1-RELATED"/>
    <property type="match status" value="1"/>
</dbReference>
<comment type="similarity">
    <text evidence="1">Belongs to the histone deacetylase family.</text>
</comment>
<dbReference type="InterPro" id="IPR000286">
    <property type="entry name" value="HDACs"/>
</dbReference>
<organism evidence="4 5">
    <name type="scientific">Maioricimonas rarisocia</name>
    <dbReference type="NCBI Taxonomy" id="2528026"/>
    <lineage>
        <taxon>Bacteria</taxon>
        <taxon>Pseudomonadati</taxon>
        <taxon>Planctomycetota</taxon>
        <taxon>Planctomycetia</taxon>
        <taxon>Planctomycetales</taxon>
        <taxon>Planctomycetaceae</taxon>
        <taxon>Maioricimonas</taxon>
    </lineage>
</organism>
<dbReference type="GO" id="GO:0016787">
    <property type="term" value="F:hydrolase activity"/>
    <property type="evidence" value="ECO:0007669"/>
    <property type="project" value="UniProtKB-KW"/>
</dbReference>
<dbReference type="EMBL" id="CP036275">
    <property type="protein sequence ID" value="QDU38965.1"/>
    <property type="molecule type" value="Genomic_DNA"/>
</dbReference>
<dbReference type="Proteomes" id="UP000320496">
    <property type="component" value="Chromosome"/>
</dbReference>
<dbReference type="InterPro" id="IPR023696">
    <property type="entry name" value="Ureohydrolase_dom_sf"/>
</dbReference>
<reference evidence="4 5" key="1">
    <citation type="submission" date="2019-02" db="EMBL/GenBank/DDBJ databases">
        <title>Deep-cultivation of Planctomycetes and their phenomic and genomic characterization uncovers novel biology.</title>
        <authorList>
            <person name="Wiegand S."/>
            <person name="Jogler M."/>
            <person name="Boedeker C."/>
            <person name="Pinto D."/>
            <person name="Vollmers J."/>
            <person name="Rivas-Marin E."/>
            <person name="Kohn T."/>
            <person name="Peeters S.H."/>
            <person name="Heuer A."/>
            <person name="Rast P."/>
            <person name="Oberbeckmann S."/>
            <person name="Bunk B."/>
            <person name="Jeske O."/>
            <person name="Meyerdierks A."/>
            <person name="Storesund J.E."/>
            <person name="Kallscheuer N."/>
            <person name="Luecker S."/>
            <person name="Lage O.M."/>
            <person name="Pohl T."/>
            <person name="Merkel B.J."/>
            <person name="Hornburger P."/>
            <person name="Mueller R.-W."/>
            <person name="Bruemmer F."/>
            <person name="Labrenz M."/>
            <person name="Spormann A.M."/>
            <person name="Op den Camp H."/>
            <person name="Overmann J."/>
            <person name="Amann R."/>
            <person name="Jetten M.S.M."/>
            <person name="Mascher T."/>
            <person name="Medema M.H."/>
            <person name="Devos D.P."/>
            <person name="Kaster A.-K."/>
            <person name="Ovreas L."/>
            <person name="Rohde M."/>
            <person name="Galperin M.Y."/>
            <person name="Jogler C."/>
        </authorList>
    </citation>
    <scope>NUCLEOTIDE SEQUENCE [LARGE SCALE GENOMIC DNA]</scope>
    <source>
        <strain evidence="4 5">Mal4</strain>
    </source>
</reference>
<gene>
    <name evidence="4" type="primary">acuC_1</name>
    <name evidence="4" type="ORF">Mal4_32970</name>
</gene>
<dbReference type="KEGG" id="mri:Mal4_32970"/>
<evidence type="ECO:0000313" key="5">
    <source>
        <dbReference type="Proteomes" id="UP000320496"/>
    </source>
</evidence>
<keyword evidence="2" id="KW-0378">Hydrolase</keyword>
<evidence type="ECO:0000313" key="4">
    <source>
        <dbReference type="EMBL" id="QDU38965.1"/>
    </source>
</evidence>
<evidence type="ECO:0000256" key="2">
    <source>
        <dbReference type="ARBA" id="ARBA00022801"/>
    </source>
</evidence>
<feature type="domain" description="Histone deacetylase" evidence="3">
    <location>
        <begin position="22"/>
        <end position="280"/>
    </location>
</feature>
<dbReference type="PANTHER" id="PTHR10625:SF19">
    <property type="entry name" value="HISTONE DEACETYLASE 12"/>
    <property type="match status" value="1"/>
</dbReference>
<dbReference type="OrthoDB" id="9808367at2"/>
<dbReference type="SUPFAM" id="SSF52768">
    <property type="entry name" value="Arginase/deacetylase"/>
    <property type="match status" value="1"/>
</dbReference>
<proteinExistence type="inferred from homology"/>
<dbReference type="GO" id="GO:0040029">
    <property type="term" value="P:epigenetic regulation of gene expression"/>
    <property type="evidence" value="ECO:0007669"/>
    <property type="project" value="TreeGrafter"/>
</dbReference>
<dbReference type="Pfam" id="PF00850">
    <property type="entry name" value="Hist_deacetyl"/>
    <property type="match status" value="1"/>
</dbReference>
<dbReference type="CDD" id="cd09993">
    <property type="entry name" value="HDAC_classIV"/>
    <property type="match status" value="1"/>
</dbReference>
<dbReference type="InterPro" id="IPR023801">
    <property type="entry name" value="His_deacetylse_dom"/>
</dbReference>
<protein>
    <submittedName>
        <fullName evidence="4">Acetoin utilization protein AcuC</fullName>
    </submittedName>
</protein>
<dbReference type="InterPro" id="IPR044150">
    <property type="entry name" value="HDAC_classIV"/>
</dbReference>
<accession>A0A517Z913</accession>
<dbReference type="GO" id="GO:0004407">
    <property type="term" value="F:histone deacetylase activity"/>
    <property type="evidence" value="ECO:0007669"/>
    <property type="project" value="InterPro"/>
</dbReference>
<evidence type="ECO:0000259" key="3">
    <source>
        <dbReference type="Pfam" id="PF00850"/>
    </source>
</evidence>
<dbReference type="Gene3D" id="3.40.800.20">
    <property type="entry name" value="Histone deacetylase domain"/>
    <property type="match status" value="1"/>
</dbReference>